<feature type="compositionally biased region" description="Gly residues" evidence="4">
    <location>
        <begin position="721"/>
        <end position="731"/>
    </location>
</feature>
<evidence type="ECO:0000256" key="3">
    <source>
        <dbReference type="PROSITE-ProRule" id="PRU00221"/>
    </source>
</evidence>
<comment type="caution">
    <text evidence="7">The sequence shown here is derived from an EMBL/GenBank/DDBJ whole genome shotgun (WGS) entry which is preliminary data.</text>
</comment>
<feature type="repeat" description="WD" evidence="3">
    <location>
        <begin position="1320"/>
        <end position="1361"/>
    </location>
</feature>
<dbReference type="SUPFAM" id="SSF52200">
    <property type="entry name" value="Toll/Interleukin receptor TIR domain"/>
    <property type="match status" value="1"/>
</dbReference>
<dbReference type="Gene3D" id="3.40.50.300">
    <property type="entry name" value="P-loop containing nucleotide triphosphate hydrolases"/>
    <property type="match status" value="1"/>
</dbReference>
<proteinExistence type="predicted"/>
<feature type="repeat" description="WD" evidence="3">
    <location>
        <begin position="1616"/>
        <end position="1657"/>
    </location>
</feature>
<dbReference type="Pfam" id="PF00400">
    <property type="entry name" value="WD40"/>
    <property type="match status" value="13"/>
</dbReference>
<dbReference type="PROSITE" id="PS00678">
    <property type="entry name" value="WD_REPEATS_1"/>
    <property type="match status" value="4"/>
</dbReference>
<dbReference type="SUPFAM" id="SSF50998">
    <property type="entry name" value="Quinoprotein alcohol dehydrogenase-like"/>
    <property type="match status" value="1"/>
</dbReference>
<dbReference type="Pfam" id="PF13676">
    <property type="entry name" value="TIR_2"/>
    <property type="match status" value="1"/>
</dbReference>
<evidence type="ECO:0000259" key="5">
    <source>
        <dbReference type="PROSITE" id="PS50104"/>
    </source>
</evidence>
<feature type="repeat" description="WD" evidence="3">
    <location>
        <begin position="1408"/>
        <end position="1449"/>
    </location>
</feature>
<evidence type="ECO:0000256" key="1">
    <source>
        <dbReference type="ARBA" id="ARBA00022574"/>
    </source>
</evidence>
<keyword evidence="2" id="KW-0677">Repeat</keyword>
<feature type="repeat" description="WD" evidence="3">
    <location>
        <begin position="1450"/>
        <end position="1491"/>
    </location>
</feature>
<dbReference type="SUPFAM" id="SSF52540">
    <property type="entry name" value="P-loop containing nucleoside triphosphate hydrolases"/>
    <property type="match status" value="1"/>
</dbReference>
<feature type="repeat" description="WD" evidence="3">
    <location>
        <begin position="1658"/>
        <end position="1699"/>
    </location>
</feature>
<dbReference type="InterPro" id="IPR029052">
    <property type="entry name" value="Metallo-depent_PP-like"/>
</dbReference>
<evidence type="ECO:0000313" key="8">
    <source>
        <dbReference type="Proteomes" id="UP000666915"/>
    </source>
</evidence>
<feature type="compositionally biased region" description="Basic and acidic residues" evidence="4">
    <location>
        <begin position="188"/>
        <end position="198"/>
    </location>
</feature>
<evidence type="ECO:0000256" key="2">
    <source>
        <dbReference type="ARBA" id="ARBA00022737"/>
    </source>
</evidence>
<dbReference type="InterPro" id="IPR036322">
    <property type="entry name" value="WD40_repeat_dom_sf"/>
</dbReference>
<dbReference type="SUPFAM" id="SSF50978">
    <property type="entry name" value="WD40 repeat-like"/>
    <property type="match status" value="2"/>
</dbReference>
<dbReference type="InterPro" id="IPR020472">
    <property type="entry name" value="WD40_PAC1"/>
</dbReference>
<dbReference type="InterPro" id="IPR001646">
    <property type="entry name" value="5peptide_repeat"/>
</dbReference>
<dbReference type="InterPro" id="IPR035897">
    <property type="entry name" value="Toll_tir_struct_dom_sf"/>
</dbReference>
<evidence type="ECO:0000259" key="6">
    <source>
        <dbReference type="PROSITE" id="PS50837"/>
    </source>
</evidence>
<dbReference type="PROSITE" id="PS50104">
    <property type="entry name" value="TIR"/>
    <property type="match status" value="1"/>
</dbReference>
<name>A0ABS3RFX7_9ACTN</name>
<feature type="domain" description="TIR" evidence="5">
    <location>
        <begin position="12"/>
        <end position="145"/>
    </location>
</feature>
<dbReference type="Proteomes" id="UP000666915">
    <property type="component" value="Unassembled WGS sequence"/>
</dbReference>
<sequence length="1969" mass="211672">MTPPGGRPRQERPTDFFISYSPADERWASWIAWQLEAAGHRTMMQAWDFVPGTNFIDFMDRGLSEAKAVVAVLSRNYLRSRYGRLEWMAALRADPDDPARKLVTVRIEDCPIDGLLSTITYVDLVGIEDPDEARGLLMRRIQEALIGHARPSDGPGFPGGGQGAAGAPAAIVGRLEGGSAGDRPAGPRRPEPVGERPARRAPVAAPAFPSARGGEERRERLSVLHVSGPRFGRTLAEPGEPTTAAELQDRVWSDVTRLADAGVPRPDLLVLTGNLTHSGSRKEFAEALSFLTSLRALLGLEAQRVVVVPGTHDVTRAACQAYFSSCEADDIEPQPPYWPKWRHFANLFKEFYQGLDALIFDSAQPWTLFPVPDLKVVVAGLNSTLPQSHREEDRYGRVGQAQAAWFNERLRHFEDEGWLRLGAVEHTPIAGEPGALRDPETVETLLSGHLNLFFQGAESDFGAVPLLGSGVPSVPALGPGRHQTVVLGPDGLERWIPEDAARRGPERLAVAWSKTAGTFPPPAEAAAVAPAGPVPGLGPGDAPDRPADPAPDPTARLLDRLTEACETRFERAKIRRVVPPPREDGRADPPHLLLTHLEDGFVRQYRIGAHVGQVTEEDVDAFVRHVHADGADHGSELVYLGPVPPRSLREDALRRGIRVRSLTEFQGLLDLSEYVSAQTARLSAGGLYPPSLYVPQRYRELDRFRPDASAGETSPETSAGPSGGASGGGAGVEEDVVGEMLRLLAADHGRFLLLLGDFGRGKTFALRELARRIPEELPHVVPILIELRALDKAHSVDGLVAAHLANHGEELIDLKAFHYMLRQGRIVLLFDGFDELVTRVTYDQAADHLDTLLQAAQDKAKIVVASRTQHFKSQAQVLTALGEKVGVLPHRRVLGLEEFGPGQVRSYLVNRYGDEEAADARLGLLSGIEELLALTSNPRMLSFIADLPEDRLRAVAQARTTVSPADLYHEILSSWLAYEAERVRGTGGPSGLAVDDMWEAVGTLALRLWEGDEQFLRLAELADVSDTLTGLAEGRLSPHQVTHAVGAGSLLVRTGEGLFGFIHGSVMEWLVARHIADAFARGAVPAALSHRALSQLTVDFLCDLADTRACQDWAAGVLADPGADDTARANAIRVTTRLRTPARTDLRGARLQGEDLSYRDLHEVDLTGADLTDAQLVGANLSHAVLRDASLAGARLDEAKLTGADLRGADLSRARLARTDLRDAAVEGSRWTRAALVDADLPDRIASAPELREAAIAPGRPIDIQVAPAAVGVPYGFHFQTSRLPQPLAYSPGGSVLAVGSEDGGVLVCDAVTGTPLRTLQGHRDRAYAVAFDRAGDLLASGSADGTVRVWDLASGRCRHTLAVHPEGVWPVVVGGHAPAGGSLVAGGAADGAIRIWDAATGEHLHELSGHTAPVYTAVFDPAGSLMVTGDAGGTLRVWDLATGALRRELTGHRGAVFRAVFHPGGSILAAGDEAGVVRLWDIRTGEIRQELLGHTGRVYAIAFHPGGDLLVTGDTDGSVRLWEDGRHRATLSGHGGGIYQAAFSPDGGRLATADSAGSVRLWDPATGRQRLELAGHRGAVWPFAFRPDGHQLATSSNDGTARLWDAETGQCRTVLRGHGRRVTGVAFSPDGGLLASSGNDGLVRLWEPRTGRMVRELRGVADNLTSAAFNPRDSQLATATNDGGVHLWQAGTGTFERELNVETDHVWAQAFAPDGDVLATANDDDSVRLWYWTSGREIVNLADHRGRVRSICFHPGGDAVATGCDDGAVRLWEPRTGKLLRVLRGHADRVYQVAFAPSGAVLASASNDGTVRLWDPSSGEALHELRGHTGRLWTTAFHPSGEMLASAGDDLVVRLWDPATGRPLHTLTGHTRRVWSAAFSPDGTQLATAGDDGAVILWDVSDRAAPARRATLLGLAEGWAALAPDGRYKWEGDATAEFWYAVGMCRFEPGELDDYLSDVRQLPMDAVF</sequence>
<dbReference type="EMBL" id="JAGEOK010000059">
    <property type="protein sequence ID" value="MBO2445051.1"/>
    <property type="molecule type" value="Genomic_DNA"/>
</dbReference>
<dbReference type="SUPFAM" id="SSF56300">
    <property type="entry name" value="Metallo-dependent phosphatases"/>
    <property type="match status" value="1"/>
</dbReference>
<feature type="region of interest" description="Disordered" evidence="4">
    <location>
        <begin position="521"/>
        <end position="552"/>
    </location>
</feature>
<dbReference type="InterPro" id="IPR001680">
    <property type="entry name" value="WD40_rpt"/>
</dbReference>
<feature type="repeat" description="WD" evidence="3">
    <location>
        <begin position="1492"/>
        <end position="1524"/>
    </location>
</feature>
<dbReference type="InterPro" id="IPR019775">
    <property type="entry name" value="WD40_repeat_CS"/>
</dbReference>
<reference evidence="7 8" key="1">
    <citation type="submission" date="2021-03" db="EMBL/GenBank/DDBJ databases">
        <authorList>
            <person name="Kanchanasin P."/>
            <person name="Saeng-In P."/>
            <person name="Phongsopitanun W."/>
            <person name="Yuki M."/>
            <person name="Kudo T."/>
            <person name="Ohkuma M."/>
            <person name="Tanasupawat S."/>
        </authorList>
    </citation>
    <scope>NUCLEOTIDE SEQUENCE [LARGE SCALE GENOMIC DNA]</scope>
    <source>
        <strain evidence="7 8">L46</strain>
    </source>
</reference>
<feature type="repeat" description="WD" evidence="3">
    <location>
        <begin position="1826"/>
        <end position="1867"/>
    </location>
</feature>
<evidence type="ECO:0000313" key="7">
    <source>
        <dbReference type="EMBL" id="MBO2445051.1"/>
    </source>
</evidence>
<dbReference type="Gene3D" id="2.160.20.80">
    <property type="entry name" value="E3 ubiquitin-protein ligase SopA"/>
    <property type="match status" value="1"/>
</dbReference>
<evidence type="ECO:0000256" key="4">
    <source>
        <dbReference type="SAM" id="MobiDB-lite"/>
    </source>
</evidence>
<feature type="repeat" description="WD" evidence="3">
    <location>
        <begin position="1574"/>
        <end position="1615"/>
    </location>
</feature>
<dbReference type="InterPro" id="IPR011047">
    <property type="entry name" value="Quinoprotein_ADH-like_sf"/>
</dbReference>
<dbReference type="PRINTS" id="PR00320">
    <property type="entry name" value="GPROTEINBRPT"/>
</dbReference>
<dbReference type="Pfam" id="PF05729">
    <property type="entry name" value="NACHT"/>
    <property type="match status" value="1"/>
</dbReference>
<dbReference type="SMART" id="SM00320">
    <property type="entry name" value="WD40"/>
    <property type="match status" value="15"/>
</dbReference>
<feature type="region of interest" description="Disordered" evidence="4">
    <location>
        <begin position="707"/>
        <end position="731"/>
    </location>
</feature>
<dbReference type="InterPro" id="IPR027417">
    <property type="entry name" value="P-loop_NTPase"/>
</dbReference>
<dbReference type="InterPro" id="IPR000157">
    <property type="entry name" value="TIR_dom"/>
</dbReference>
<dbReference type="PROSITE" id="PS50837">
    <property type="entry name" value="NACHT"/>
    <property type="match status" value="1"/>
</dbReference>
<dbReference type="RefSeq" id="WP_208274047.1">
    <property type="nucleotide sequence ID" value="NZ_BAAAGM010000017.1"/>
</dbReference>
<dbReference type="PANTHER" id="PTHR19846">
    <property type="entry name" value="WD40 REPEAT PROTEIN"/>
    <property type="match status" value="1"/>
</dbReference>
<dbReference type="Gene3D" id="3.60.21.10">
    <property type="match status" value="1"/>
</dbReference>
<feature type="repeat" description="WD" evidence="3">
    <location>
        <begin position="1784"/>
        <end position="1825"/>
    </location>
</feature>
<gene>
    <name evidence="7" type="ORF">J4557_46865</name>
</gene>
<feature type="domain" description="NACHT" evidence="6">
    <location>
        <begin position="750"/>
        <end position="868"/>
    </location>
</feature>
<dbReference type="SMART" id="SM00255">
    <property type="entry name" value="TIR"/>
    <property type="match status" value="1"/>
</dbReference>
<dbReference type="InterPro" id="IPR015943">
    <property type="entry name" value="WD40/YVTN_repeat-like_dom_sf"/>
</dbReference>
<keyword evidence="1 3" id="KW-0853">WD repeat</keyword>
<protein>
    <submittedName>
        <fullName evidence="7">TIR domain-containing protein</fullName>
    </submittedName>
</protein>
<dbReference type="PANTHER" id="PTHR19846:SF0">
    <property type="entry name" value="PRE-MRNA PROCESSING FACTOR 4"/>
    <property type="match status" value="1"/>
</dbReference>
<dbReference type="InterPro" id="IPR054571">
    <property type="entry name" value="NA-iREase3_dom"/>
</dbReference>
<feature type="repeat" description="WD" evidence="3">
    <location>
        <begin position="1700"/>
        <end position="1741"/>
    </location>
</feature>
<feature type="region of interest" description="Disordered" evidence="4">
    <location>
        <begin position="174"/>
        <end position="219"/>
    </location>
</feature>
<feature type="repeat" description="WD" evidence="3">
    <location>
        <begin position="1532"/>
        <end position="1573"/>
    </location>
</feature>
<feature type="repeat" description="WD" evidence="3">
    <location>
        <begin position="1382"/>
        <end position="1407"/>
    </location>
</feature>
<dbReference type="Pfam" id="PF22739">
    <property type="entry name" value="NA-iREase3"/>
    <property type="match status" value="1"/>
</dbReference>
<organism evidence="7 8">
    <name type="scientific">Actinomadura nitritigenes</name>
    <dbReference type="NCBI Taxonomy" id="134602"/>
    <lineage>
        <taxon>Bacteria</taxon>
        <taxon>Bacillati</taxon>
        <taxon>Actinomycetota</taxon>
        <taxon>Actinomycetes</taxon>
        <taxon>Streptosporangiales</taxon>
        <taxon>Thermomonosporaceae</taxon>
        <taxon>Actinomadura</taxon>
    </lineage>
</organism>
<dbReference type="PROSITE" id="PS50082">
    <property type="entry name" value="WD_REPEATS_2"/>
    <property type="match status" value="14"/>
</dbReference>
<feature type="repeat" description="WD" evidence="3">
    <location>
        <begin position="1868"/>
        <end position="1909"/>
    </location>
</feature>
<dbReference type="CDD" id="cd00200">
    <property type="entry name" value="WD40"/>
    <property type="match status" value="2"/>
</dbReference>
<accession>A0ABS3RFX7</accession>
<keyword evidence="8" id="KW-1185">Reference proteome</keyword>
<dbReference type="Gene3D" id="2.130.10.10">
    <property type="entry name" value="YVTN repeat-like/Quinoprotein amine dehydrogenase"/>
    <property type="match status" value="5"/>
</dbReference>
<dbReference type="Gene3D" id="3.40.50.10140">
    <property type="entry name" value="Toll/interleukin-1 receptor homology (TIR) domain"/>
    <property type="match status" value="1"/>
</dbReference>
<dbReference type="Pfam" id="PF00805">
    <property type="entry name" value="Pentapeptide"/>
    <property type="match status" value="1"/>
</dbReference>
<feature type="repeat" description="WD" evidence="3">
    <location>
        <begin position="1742"/>
        <end position="1783"/>
    </location>
</feature>
<dbReference type="SUPFAM" id="SSF141571">
    <property type="entry name" value="Pentapeptide repeat-like"/>
    <property type="match status" value="1"/>
</dbReference>
<dbReference type="PROSITE" id="PS50294">
    <property type="entry name" value="WD_REPEATS_REGION"/>
    <property type="match status" value="13"/>
</dbReference>
<dbReference type="InterPro" id="IPR007111">
    <property type="entry name" value="NACHT_NTPase"/>
</dbReference>